<dbReference type="GO" id="GO:0005737">
    <property type="term" value="C:cytoplasm"/>
    <property type="evidence" value="ECO:0007669"/>
    <property type="project" value="UniProtKB-ARBA"/>
</dbReference>
<accession>A0A1Y1WFW2</accession>
<feature type="domain" description="SGS" evidence="4">
    <location>
        <begin position="262"/>
        <end position="351"/>
    </location>
</feature>
<dbReference type="FunFam" id="2.60.40.790:FF:000012">
    <property type="entry name" value="SGT1 homolog, MIS12 kinetochore complex assembly cochaperone"/>
    <property type="match status" value="1"/>
</dbReference>
<evidence type="ECO:0000313" key="6">
    <source>
        <dbReference type="EMBL" id="ORX72372.1"/>
    </source>
</evidence>
<dbReference type="SUPFAM" id="SSF48452">
    <property type="entry name" value="TPR-like"/>
    <property type="match status" value="1"/>
</dbReference>
<evidence type="ECO:0000256" key="3">
    <source>
        <dbReference type="SAM" id="MobiDB-lite"/>
    </source>
</evidence>
<dbReference type="Gene3D" id="1.25.40.10">
    <property type="entry name" value="Tetratricopeptide repeat domain"/>
    <property type="match status" value="1"/>
</dbReference>
<dbReference type="STRING" id="61395.A0A1Y1WFW2"/>
<proteinExistence type="inferred from homology"/>
<dbReference type="GO" id="GO:0051087">
    <property type="term" value="F:protein-folding chaperone binding"/>
    <property type="evidence" value="ECO:0007669"/>
    <property type="project" value="InterPro"/>
</dbReference>
<name>A0A1Y1WFW2_9FUNG</name>
<evidence type="ECO:0000259" key="4">
    <source>
        <dbReference type="PROSITE" id="PS51048"/>
    </source>
</evidence>
<gene>
    <name evidence="6" type="ORF">DL89DRAFT_265943</name>
</gene>
<evidence type="ECO:0000313" key="7">
    <source>
        <dbReference type="Proteomes" id="UP000193922"/>
    </source>
</evidence>
<dbReference type="InterPro" id="IPR011990">
    <property type="entry name" value="TPR-like_helical_dom_sf"/>
</dbReference>
<feature type="region of interest" description="Disordered" evidence="3">
    <location>
        <begin position="132"/>
        <end position="158"/>
    </location>
</feature>
<keyword evidence="2" id="KW-0802">TPR repeat</keyword>
<feature type="region of interest" description="Disordered" evidence="3">
    <location>
        <begin position="328"/>
        <end position="351"/>
    </location>
</feature>
<dbReference type="Gene3D" id="2.60.40.790">
    <property type="match status" value="1"/>
</dbReference>
<dbReference type="AlphaFoldDB" id="A0A1Y1WFW2"/>
<sequence>MSKNASANKQAAKELAQQAIDAYMDDDFERAESLYTQAIASDATVGDYYLKRAQVRHKLSKTDLATSDALKAADLTASKTIYLRTYYKALVLHGEWSFAQEKYAEAVESLHKATKINPNDEKVSSLLEKAEALAPAPAPAPEPVAEEPKEEKPVEKKRHAVRHEWYQNDEDVIVEVFVRNVKKESLEVEFTDSALSLSIKMPTGAENNLDFDPLLLPIVPSQSTYEILSTKIEVRMKKAAKGEKWSHLEKTEAEMVADVKPSHLSNSRKGVSWDKIAADAEKETALKVSEQGVNQLFQTIYKDADEDTRRAMMKSYVESNGTALSTDWESVKKGPVETLPPTGCDAKPFKS</sequence>
<evidence type="ECO:0000256" key="1">
    <source>
        <dbReference type="ARBA" id="ARBA00008509"/>
    </source>
</evidence>
<dbReference type="PROSITE" id="PS51203">
    <property type="entry name" value="CS"/>
    <property type="match status" value="1"/>
</dbReference>
<dbReference type="PANTHER" id="PTHR45862">
    <property type="entry name" value="PROTEIN SGT1 HOMOLOG"/>
    <property type="match status" value="1"/>
</dbReference>
<dbReference type="EMBL" id="MCFD01000003">
    <property type="protein sequence ID" value="ORX72372.1"/>
    <property type="molecule type" value="Genomic_DNA"/>
</dbReference>
<organism evidence="6 7">
    <name type="scientific">Linderina pennispora</name>
    <dbReference type="NCBI Taxonomy" id="61395"/>
    <lineage>
        <taxon>Eukaryota</taxon>
        <taxon>Fungi</taxon>
        <taxon>Fungi incertae sedis</taxon>
        <taxon>Zoopagomycota</taxon>
        <taxon>Kickxellomycotina</taxon>
        <taxon>Kickxellomycetes</taxon>
        <taxon>Kickxellales</taxon>
        <taxon>Kickxellaceae</taxon>
        <taxon>Linderina</taxon>
    </lineage>
</organism>
<reference evidence="6 7" key="1">
    <citation type="submission" date="2016-07" db="EMBL/GenBank/DDBJ databases">
        <title>Pervasive Adenine N6-methylation of Active Genes in Fungi.</title>
        <authorList>
            <consortium name="DOE Joint Genome Institute"/>
            <person name="Mondo S.J."/>
            <person name="Dannebaum R.O."/>
            <person name="Kuo R.C."/>
            <person name="Labutti K."/>
            <person name="Haridas S."/>
            <person name="Kuo A."/>
            <person name="Salamov A."/>
            <person name="Ahrendt S.R."/>
            <person name="Lipzen A."/>
            <person name="Sullivan W."/>
            <person name="Andreopoulos W.B."/>
            <person name="Clum A."/>
            <person name="Lindquist E."/>
            <person name="Daum C."/>
            <person name="Ramamoorthy G.K."/>
            <person name="Gryganskyi A."/>
            <person name="Culley D."/>
            <person name="Magnuson J.K."/>
            <person name="James T.Y."/>
            <person name="O'Malley M.A."/>
            <person name="Stajich J.E."/>
            <person name="Spatafora J.W."/>
            <person name="Visel A."/>
            <person name="Grigoriev I.V."/>
        </authorList>
    </citation>
    <scope>NUCLEOTIDE SEQUENCE [LARGE SCALE GENOMIC DNA]</scope>
    <source>
        <strain evidence="6 7">ATCC 12442</strain>
    </source>
</reference>
<dbReference type="InterPro" id="IPR007052">
    <property type="entry name" value="CS_dom"/>
</dbReference>
<dbReference type="Proteomes" id="UP000193922">
    <property type="component" value="Unassembled WGS sequence"/>
</dbReference>
<dbReference type="InterPro" id="IPR044563">
    <property type="entry name" value="Sgt1-like"/>
</dbReference>
<keyword evidence="7" id="KW-1185">Reference proteome</keyword>
<dbReference type="PROSITE" id="PS50005">
    <property type="entry name" value="TPR"/>
    <property type="match status" value="1"/>
</dbReference>
<feature type="repeat" description="TPR" evidence="2">
    <location>
        <begin position="87"/>
        <end position="120"/>
    </location>
</feature>
<comment type="caution">
    <text evidence="6">The sequence shown here is derived from an EMBL/GenBank/DDBJ whole genome shotgun (WGS) entry which is preliminary data.</text>
</comment>
<dbReference type="InterPro" id="IPR019734">
    <property type="entry name" value="TPR_rpt"/>
</dbReference>
<dbReference type="SUPFAM" id="SSF49764">
    <property type="entry name" value="HSP20-like chaperones"/>
    <property type="match status" value="1"/>
</dbReference>
<comment type="similarity">
    <text evidence="1">Belongs to the SGT1 family.</text>
</comment>
<dbReference type="OrthoDB" id="1898560at2759"/>
<dbReference type="RefSeq" id="XP_040745796.1">
    <property type="nucleotide sequence ID" value="XM_040886901.1"/>
</dbReference>
<dbReference type="Pfam" id="PF05002">
    <property type="entry name" value="SGS"/>
    <property type="match status" value="1"/>
</dbReference>
<evidence type="ECO:0000259" key="5">
    <source>
        <dbReference type="PROSITE" id="PS51203"/>
    </source>
</evidence>
<protein>
    <submittedName>
        <fullName evidence="6">SGS-domain-containing protein</fullName>
    </submittedName>
</protein>
<feature type="domain" description="CS" evidence="5">
    <location>
        <begin position="158"/>
        <end position="249"/>
    </location>
</feature>
<dbReference type="GeneID" id="63803549"/>
<dbReference type="PROSITE" id="PS51048">
    <property type="entry name" value="SGS"/>
    <property type="match status" value="1"/>
</dbReference>
<dbReference type="InterPro" id="IPR008978">
    <property type="entry name" value="HSP20-like_chaperone"/>
</dbReference>
<dbReference type="InterPro" id="IPR007699">
    <property type="entry name" value="SGS_dom"/>
</dbReference>
<dbReference type="Pfam" id="PF04969">
    <property type="entry name" value="CS"/>
    <property type="match status" value="1"/>
</dbReference>
<evidence type="ECO:0000256" key="2">
    <source>
        <dbReference type="PROSITE-ProRule" id="PRU00339"/>
    </source>
</evidence>